<reference evidence="1 2" key="1">
    <citation type="journal article" date="2015" name="Nature">
        <title>rRNA introns, odd ribosomes, and small enigmatic genomes across a large radiation of phyla.</title>
        <authorList>
            <person name="Brown C.T."/>
            <person name="Hug L.A."/>
            <person name="Thomas B.C."/>
            <person name="Sharon I."/>
            <person name="Castelle C.J."/>
            <person name="Singh A."/>
            <person name="Wilkins M.J."/>
            <person name="Williams K.H."/>
            <person name="Banfield J.F."/>
        </authorList>
    </citation>
    <scope>NUCLEOTIDE SEQUENCE [LARGE SCALE GENOMIC DNA]</scope>
</reference>
<comment type="caution">
    <text evidence="1">The sequence shown here is derived from an EMBL/GenBank/DDBJ whole genome shotgun (WGS) entry which is preliminary data.</text>
</comment>
<evidence type="ECO:0000313" key="2">
    <source>
        <dbReference type="Proteomes" id="UP000034224"/>
    </source>
</evidence>
<dbReference type="STRING" id="1618665.UY55_C0001G0001"/>
<evidence type="ECO:0000313" key="1">
    <source>
        <dbReference type="EMBL" id="KKW15247.1"/>
    </source>
</evidence>
<accession>A0A0G1YJS2</accession>
<gene>
    <name evidence="1" type="ORF">UY55_C0001G0001</name>
</gene>
<dbReference type="Proteomes" id="UP000034224">
    <property type="component" value="Unassembled WGS sequence"/>
</dbReference>
<organism evidence="1 2">
    <name type="scientific">Candidatus Jorgensenbacteria bacterium GW2011_GWB1_50_10</name>
    <dbReference type="NCBI Taxonomy" id="1618665"/>
    <lineage>
        <taxon>Bacteria</taxon>
        <taxon>Candidatus Joergenseniibacteriota</taxon>
    </lineage>
</organism>
<name>A0A0G1YJS2_9BACT</name>
<dbReference type="InterPro" id="IPR014756">
    <property type="entry name" value="Ig_E-set"/>
</dbReference>
<keyword evidence="1" id="KW-0675">Receptor</keyword>
<protein>
    <submittedName>
        <fullName evidence="1">Cell surface receptor IPT/TIG domain protein</fullName>
    </submittedName>
</protein>
<dbReference type="CDD" id="cd00102">
    <property type="entry name" value="IPT"/>
    <property type="match status" value="1"/>
</dbReference>
<sequence length="596" mass="62613">MRTPISFITVFAMTLLGSVFLGIANAASQDIGLVPGWNIVSTSRVVANHAFSATEDFSNFDIYLVNAASVAGWSTMAEVGQSEFTPLYGYFINNKTNMTQILTLNFKDDTTPNERLFERKFTKTGWYSIGVANPTYAVVQNAATADTNNVTSILDSLNGNHSTVIDFTDSDFNTSPSSVRVGDTWKAAVPNDLNSLNDFRETKGYAVYITKEEALYSGFQNTDFQPVILSISPTSVIAGTGEFVLTVNGYNFTPSSTLRWDGADKETTYVSSTQISALILASDVAASTTVKISIFNPAPSGGTSGEFNFTINPTPQLDIALASTPTSTNFVKGATEVGFLGITLRAVNHDIKINSIKVSASTVVGTADELKSDVLNLKLFDGDTQIGATGSLTGTEIPSAIFSSLDYTISSGASKTLIVKADLSSIATTNNKYALKVADVADVSGVDIVAVDPNGNEPTYTGFDEISGPVITVLNAGSMSVATAPDDVDSKAGIVVTDGGATQQVLSKFRFTAANEALTVKKLKLLVNNDSSTAAAATSTAEVTRVYLYDGGSQIGSTSGYSVIGSGAAAGDVVIEDLNWLVAKDATKTLTVKGTV</sequence>
<dbReference type="EMBL" id="LCQK01000001">
    <property type="protein sequence ID" value="KKW15247.1"/>
    <property type="molecule type" value="Genomic_DNA"/>
</dbReference>
<dbReference type="SUPFAM" id="SSF81296">
    <property type="entry name" value="E set domains"/>
    <property type="match status" value="1"/>
</dbReference>
<dbReference type="Gene3D" id="2.60.40.10">
    <property type="entry name" value="Immunoglobulins"/>
    <property type="match status" value="1"/>
</dbReference>
<dbReference type="InterPro" id="IPR013783">
    <property type="entry name" value="Ig-like_fold"/>
</dbReference>
<feature type="non-terminal residue" evidence="1">
    <location>
        <position position="596"/>
    </location>
</feature>
<dbReference type="AlphaFoldDB" id="A0A0G1YJS2"/>
<proteinExistence type="predicted"/>